<dbReference type="InterPro" id="IPR032157">
    <property type="entry name" value="PAC4"/>
</dbReference>
<name>A0A165GXB0_9APHY</name>
<reference evidence="2 3" key="1">
    <citation type="journal article" date="2016" name="Mol. Biol. Evol.">
        <title>Comparative Genomics of Early-Diverging Mushroom-Forming Fungi Provides Insights into the Origins of Lignocellulose Decay Capabilities.</title>
        <authorList>
            <person name="Nagy L.G."/>
            <person name="Riley R."/>
            <person name="Tritt A."/>
            <person name="Adam C."/>
            <person name="Daum C."/>
            <person name="Floudas D."/>
            <person name="Sun H."/>
            <person name="Yadav J.S."/>
            <person name="Pangilinan J."/>
            <person name="Larsson K.H."/>
            <person name="Matsuura K."/>
            <person name="Barry K."/>
            <person name="Labutti K."/>
            <person name="Kuo R."/>
            <person name="Ohm R.A."/>
            <person name="Bhattacharya S.S."/>
            <person name="Shirouzu T."/>
            <person name="Yoshinaga Y."/>
            <person name="Martin F.M."/>
            <person name="Grigoriev I.V."/>
            <person name="Hibbett D.S."/>
        </authorList>
    </citation>
    <scope>NUCLEOTIDE SEQUENCE [LARGE SCALE GENOMIC DNA]</scope>
    <source>
        <strain evidence="2 3">93-53</strain>
    </source>
</reference>
<sequence length="170" mass="18828">MAPHISFRTRHVRPADPSLPALALQVTHLIDSYMLWVGTTDETAEEVYKAPLQGNLARDWACAMPARDLNMNIPPAATSLFRTSSSDAALSMAQRLARRFKKQIFLSIDLPPAFDSMGQGAKLIFAVEKAVVDMLKEMEQGPHMTQPSRAKGYEAQSAAAPTHRRPWLRG</sequence>
<dbReference type="AlphaFoldDB" id="A0A165GXB0"/>
<keyword evidence="3" id="KW-1185">Reference proteome</keyword>
<dbReference type="PANTHER" id="PTHR33559">
    <property type="entry name" value="PROTEASOME ASSEMBLY CHAPERONE 4"/>
    <property type="match status" value="1"/>
</dbReference>
<evidence type="ECO:0000256" key="1">
    <source>
        <dbReference type="SAM" id="MobiDB-lite"/>
    </source>
</evidence>
<feature type="region of interest" description="Disordered" evidence="1">
    <location>
        <begin position="141"/>
        <end position="170"/>
    </location>
</feature>
<dbReference type="GO" id="GO:0043248">
    <property type="term" value="P:proteasome assembly"/>
    <property type="evidence" value="ECO:0007669"/>
    <property type="project" value="InterPro"/>
</dbReference>
<proteinExistence type="predicted"/>
<protein>
    <submittedName>
        <fullName evidence="2">Uncharacterized protein</fullName>
    </submittedName>
</protein>
<evidence type="ECO:0000313" key="3">
    <source>
        <dbReference type="Proteomes" id="UP000076871"/>
    </source>
</evidence>
<dbReference type="RefSeq" id="XP_040768696.1">
    <property type="nucleotide sequence ID" value="XM_040911132.1"/>
</dbReference>
<dbReference type="GeneID" id="63828161"/>
<accession>A0A165GXB0</accession>
<dbReference type="PANTHER" id="PTHR33559:SF1">
    <property type="entry name" value="PROTEASOME ASSEMBLY CHAPERONE 4"/>
    <property type="match status" value="1"/>
</dbReference>
<evidence type="ECO:0000313" key="2">
    <source>
        <dbReference type="EMBL" id="KZT10956.1"/>
    </source>
</evidence>
<dbReference type="Pfam" id="PF16093">
    <property type="entry name" value="PAC4"/>
    <property type="match status" value="1"/>
</dbReference>
<organism evidence="2 3">
    <name type="scientific">Laetiporus sulphureus 93-53</name>
    <dbReference type="NCBI Taxonomy" id="1314785"/>
    <lineage>
        <taxon>Eukaryota</taxon>
        <taxon>Fungi</taxon>
        <taxon>Dikarya</taxon>
        <taxon>Basidiomycota</taxon>
        <taxon>Agaricomycotina</taxon>
        <taxon>Agaricomycetes</taxon>
        <taxon>Polyporales</taxon>
        <taxon>Laetiporus</taxon>
    </lineage>
</organism>
<dbReference type="OrthoDB" id="368507at2759"/>
<dbReference type="InParanoid" id="A0A165GXB0"/>
<dbReference type="Proteomes" id="UP000076871">
    <property type="component" value="Unassembled WGS sequence"/>
</dbReference>
<dbReference type="EMBL" id="KV427608">
    <property type="protein sequence ID" value="KZT10956.1"/>
    <property type="molecule type" value="Genomic_DNA"/>
</dbReference>
<gene>
    <name evidence="2" type="ORF">LAESUDRAFT_741287</name>
</gene>